<dbReference type="FunFam" id="2.10.25.10:FF:000100">
    <property type="entry name" value="neurogenic locus notch homolog protein 3"/>
    <property type="match status" value="1"/>
</dbReference>
<evidence type="ECO:0000256" key="8">
    <source>
        <dbReference type="ARBA" id="ARBA00023180"/>
    </source>
</evidence>
<dbReference type="PROSITE" id="PS50026">
    <property type="entry name" value="EGF_3"/>
    <property type="match status" value="2"/>
</dbReference>
<dbReference type="InterPro" id="IPR049883">
    <property type="entry name" value="NOTCH1_EGF-like"/>
</dbReference>
<keyword evidence="11" id="KW-1133">Transmembrane helix</keyword>
<dbReference type="AlphaFoldDB" id="A0A3Q2YSB1"/>
<dbReference type="SUPFAM" id="SSF57184">
    <property type="entry name" value="Growth factor receptor domain"/>
    <property type="match status" value="1"/>
</dbReference>
<feature type="compositionally biased region" description="Low complexity" evidence="10">
    <location>
        <begin position="205"/>
        <end position="221"/>
    </location>
</feature>
<dbReference type="PROSITE" id="PS01187">
    <property type="entry name" value="EGF_CA"/>
    <property type="match status" value="1"/>
</dbReference>
<dbReference type="PANTHER" id="PTHR24037:SF3">
    <property type="entry name" value="PROTEIN HEG HOMOLOG 1"/>
    <property type="match status" value="1"/>
</dbReference>
<dbReference type="InterPro" id="IPR000152">
    <property type="entry name" value="EGF-type_Asp/Asn_hydroxyl_site"/>
</dbReference>
<reference evidence="14" key="2">
    <citation type="submission" date="2025-09" db="UniProtKB">
        <authorList>
            <consortium name="Ensembl"/>
        </authorList>
    </citation>
    <scope>IDENTIFICATION</scope>
</reference>
<keyword evidence="5" id="KW-0677">Repeat</keyword>
<evidence type="ECO:0000256" key="3">
    <source>
        <dbReference type="ARBA" id="ARBA00022536"/>
    </source>
</evidence>
<comment type="subcellular location">
    <subcellularLocation>
        <location evidence="1">Cell membrane</location>
    </subcellularLocation>
</comment>
<evidence type="ECO:0000313" key="15">
    <source>
        <dbReference type="Proteomes" id="UP000264820"/>
    </source>
</evidence>
<dbReference type="Pfam" id="PF07645">
    <property type="entry name" value="EGF_CA"/>
    <property type="match status" value="1"/>
</dbReference>
<dbReference type="OrthoDB" id="9946171at2759"/>
<evidence type="ECO:0000256" key="11">
    <source>
        <dbReference type="SAM" id="Phobius"/>
    </source>
</evidence>
<keyword evidence="2" id="KW-1003">Cell membrane</keyword>
<sequence length="977" mass="104604">MKTWSREPVLGLFLWGLAFTLPRPLGAETPINSSPDAGTTAVYSASGTDEASSTEEKFTSFTSPSSESSSAPSQEDLLLTRSSDTEQTQTQRETSTRSPETVGASTEPFTSSSVGTSSEPSSSSRDWRVALRTQNLPDVSTGVSSKTSVSSMSTEDSSLWRDSSLSHLGDVVSSPSQAQILTDSIFTSTAISRAGERALLSVTSSFSNKSSSSSSSAFTERSSSHQPLSTWSIPSTGGAETEDYTHSASSTRNEETSSLTQSSFPETSTGTQTLVGPPNATEHQHILTSEATSHSTPTIATTDQLEESFSFTPPVVPPVRSPTLVSYQEPTVETTAESSTRAISFSTQSLSWSTDGSSSKSEGEIVGFISTTAPPSISSTTNRQDTREETTEVFITTAAVTVTERFELTEDTSTSTVSTRIPLLAATSSFRLLSTSVISNAESPTRGTIPFMTPGTTDPTLAQQSSAAPTVPLSYTSQAHSSPVVIAEPTDVTTSKQETSAATLGVATPGVTSPGVTTPGVTTPGIAMPTQGQPTTAPHALRNPTRSTEAASTTRKQTDRVTTGMAMATTTTHVLPTKAAPTTGDPCVSNPCMNGGTCTSYERRQFTCTCQEAWTGPTCTQDADECEKDPCPVGSRCVNTRGSFDCECPLGFDLENGRTCTKAKTFLGTFRVNGVSHDPIVFKSAAMHEIQREIMQLLNASLSHLRGYSRSTLSQKEEGGVHISAVNMFSTSSDVTSAVVHNSIQTSLKNCNASQSHCLMVLQHRLTYHVERLCVAQRIQCNPERSACTDVSGTAQCQCLPGYYKHNLDDLSCFECGDGYKLENGTCVPCMFGFGGFNCGNFYKLIAVVVSPAGGALLLILIIALIVTCCKKDKNDLNKIIFKSGDLQMSPYADFPKSNRISMEWGRETIEMQENGSTKNLLQMTDIYYSPALRNSDLERNGLYPFTGLPGSRHSCIYPAQWNPSFISDDSRRRDYF</sequence>
<feature type="compositionally biased region" description="Low complexity" evidence="10">
    <location>
        <begin position="139"/>
        <end position="156"/>
    </location>
</feature>
<feature type="transmembrane region" description="Helical" evidence="11">
    <location>
        <begin position="845"/>
        <end position="870"/>
    </location>
</feature>
<dbReference type="InterPro" id="IPR009030">
    <property type="entry name" value="Growth_fac_rcpt_cys_sf"/>
</dbReference>
<dbReference type="PANTHER" id="PTHR24037">
    <property type="entry name" value="HEART DEVELOPMENT PROTEIN WITH EGF-LIKE DOMAINS 1"/>
    <property type="match status" value="1"/>
</dbReference>
<reference evidence="14" key="1">
    <citation type="submission" date="2025-08" db="UniProtKB">
        <authorList>
            <consortium name="Ensembl"/>
        </authorList>
    </citation>
    <scope>IDENTIFICATION</scope>
</reference>
<feature type="region of interest" description="Disordered" evidence="10">
    <location>
        <begin position="532"/>
        <end position="561"/>
    </location>
</feature>
<feature type="chain" id="PRO_5018548374" evidence="12">
    <location>
        <begin position="28"/>
        <end position="977"/>
    </location>
</feature>
<dbReference type="SMART" id="SM00179">
    <property type="entry name" value="EGF_CA"/>
    <property type="match status" value="2"/>
</dbReference>
<evidence type="ECO:0000256" key="10">
    <source>
        <dbReference type="SAM" id="MobiDB-lite"/>
    </source>
</evidence>
<dbReference type="GeneTree" id="ENSGT00710000106813"/>
<feature type="signal peptide" evidence="12">
    <location>
        <begin position="1"/>
        <end position="27"/>
    </location>
</feature>
<keyword evidence="7 9" id="KW-1015">Disulfide bond</keyword>
<dbReference type="Pfam" id="PF00008">
    <property type="entry name" value="EGF"/>
    <property type="match status" value="1"/>
</dbReference>
<dbReference type="CDD" id="cd00054">
    <property type="entry name" value="EGF_CA"/>
    <property type="match status" value="2"/>
</dbReference>
<evidence type="ECO:0000256" key="4">
    <source>
        <dbReference type="ARBA" id="ARBA00022729"/>
    </source>
</evidence>
<dbReference type="RefSeq" id="XP_019751079.1">
    <property type="nucleotide sequence ID" value="XM_019895520.1"/>
</dbReference>
<evidence type="ECO:0000256" key="2">
    <source>
        <dbReference type="ARBA" id="ARBA00022475"/>
    </source>
</evidence>
<dbReference type="Proteomes" id="UP000264820">
    <property type="component" value="Unplaced"/>
</dbReference>
<dbReference type="PROSITE" id="PS00010">
    <property type="entry name" value="ASX_HYDROXYL"/>
    <property type="match status" value="1"/>
</dbReference>
<feature type="compositionally biased region" description="Polar residues" evidence="10">
    <location>
        <begin position="246"/>
        <end position="274"/>
    </location>
</feature>
<dbReference type="PROSITE" id="PS01186">
    <property type="entry name" value="EGF_2"/>
    <property type="match status" value="1"/>
</dbReference>
<dbReference type="GO" id="GO:0005886">
    <property type="term" value="C:plasma membrane"/>
    <property type="evidence" value="ECO:0007669"/>
    <property type="project" value="UniProtKB-SubCell"/>
</dbReference>
<dbReference type="InterPro" id="IPR000742">
    <property type="entry name" value="EGF"/>
</dbReference>
<feature type="domain" description="EGF-like" evidence="13">
    <location>
        <begin position="622"/>
        <end position="661"/>
    </location>
</feature>
<dbReference type="PROSITE" id="PS00022">
    <property type="entry name" value="EGF_1"/>
    <property type="match status" value="1"/>
</dbReference>
<dbReference type="SMART" id="SM00181">
    <property type="entry name" value="EGF"/>
    <property type="match status" value="3"/>
</dbReference>
<dbReference type="GO" id="GO:0005509">
    <property type="term" value="F:calcium ion binding"/>
    <property type="evidence" value="ECO:0007669"/>
    <property type="project" value="InterPro"/>
</dbReference>
<evidence type="ECO:0000256" key="1">
    <source>
        <dbReference type="ARBA" id="ARBA00004236"/>
    </source>
</evidence>
<dbReference type="KEGG" id="hcq:109531296"/>
<evidence type="ECO:0000256" key="6">
    <source>
        <dbReference type="ARBA" id="ARBA00023136"/>
    </source>
</evidence>
<accession>A0A3Q2YSB1</accession>
<evidence type="ECO:0000256" key="12">
    <source>
        <dbReference type="SAM" id="SignalP"/>
    </source>
</evidence>
<dbReference type="Gene3D" id="2.10.25.10">
    <property type="entry name" value="Laminin"/>
    <property type="match status" value="2"/>
</dbReference>
<evidence type="ECO:0000256" key="5">
    <source>
        <dbReference type="ARBA" id="ARBA00022737"/>
    </source>
</evidence>
<feature type="domain" description="EGF-like" evidence="13">
    <location>
        <begin position="583"/>
        <end position="620"/>
    </location>
</feature>
<dbReference type="GO" id="GO:0007043">
    <property type="term" value="P:cell-cell junction assembly"/>
    <property type="evidence" value="ECO:0007669"/>
    <property type="project" value="Ensembl"/>
</dbReference>
<feature type="disulfide bond" evidence="9">
    <location>
        <begin position="610"/>
        <end position="619"/>
    </location>
</feature>
<keyword evidence="3 9" id="KW-0245">EGF-like domain</keyword>
<dbReference type="InterPro" id="IPR018097">
    <property type="entry name" value="EGF_Ca-bd_CS"/>
</dbReference>
<feature type="compositionally biased region" description="Polar residues" evidence="10">
    <location>
        <begin position="544"/>
        <end position="555"/>
    </location>
</feature>
<keyword evidence="6 11" id="KW-0472">Membrane</keyword>
<keyword evidence="11" id="KW-0812">Transmembrane</keyword>
<feature type="compositionally biased region" description="Low complexity" evidence="10">
    <location>
        <begin position="59"/>
        <end position="73"/>
    </location>
</feature>
<evidence type="ECO:0000313" key="14">
    <source>
        <dbReference type="Ensembl" id="ENSHCOP00000021572.1"/>
    </source>
</evidence>
<dbReference type="Ensembl" id="ENSHCOT00000003274.1">
    <property type="protein sequence ID" value="ENSHCOP00000021572.1"/>
    <property type="gene ID" value="ENSHCOG00000008515.1"/>
</dbReference>
<comment type="caution">
    <text evidence="9">Lacks conserved residue(s) required for the propagation of feature annotation.</text>
</comment>
<feature type="compositionally biased region" description="Polar residues" evidence="10">
    <location>
        <begin position="225"/>
        <end position="235"/>
    </location>
</feature>
<feature type="region of interest" description="Disordered" evidence="10">
    <location>
        <begin position="205"/>
        <end position="279"/>
    </location>
</feature>
<dbReference type="STRING" id="109280.ENSHCOP00000021572"/>
<keyword evidence="15" id="KW-1185">Reference proteome</keyword>
<keyword evidence="4 12" id="KW-0732">Signal</keyword>
<dbReference type="SUPFAM" id="SSF57196">
    <property type="entry name" value="EGF/Laminin"/>
    <property type="match status" value="2"/>
</dbReference>
<dbReference type="InterPro" id="IPR001881">
    <property type="entry name" value="EGF-like_Ca-bd_dom"/>
</dbReference>
<evidence type="ECO:0000256" key="9">
    <source>
        <dbReference type="PROSITE-ProRule" id="PRU00076"/>
    </source>
</evidence>
<keyword evidence="8" id="KW-0325">Glycoprotein</keyword>
<dbReference type="CTD" id="57493"/>
<proteinExistence type="predicted"/>
<protein>
    <submittedName>
        <fullName evidence="14">Heart development protein with EGF-like domains 1</fullName>
    </submittedName>
</protein>
<organism evidence="14 15">
    <name type="scientific">Hippocampus comes</name>
    <name type="common">Tiger tail seahorse</name>
    <dbReference type="NCBI Taxonomy" id="109280"/>
    <lineage>
        <taxon>Eukaryota</taxon>
        <taxon>Metazoa</taxon>
        <taxon>Chordata</taxon>
        <taxon>Craniata</taxon>
        <taxon>Vertebrata</taxon>
        <taxon>Euteleostomi</taxon>
        <taxon>Actinopterygii</taxon>
        <taxon>Neopterygii</taxon>
        <taxon>Teleostei</taxon>
        <taxon>Neoteleostei</taxon>
        <taxon>Acanthomorphata</taxon>
        <taxon>Syngnathiaria</taxon>
        <taxon>Syngnathiformes</taxon>
        <taxon>Syngnathoidei</taxon>
        <taxon>Syngnathidae</taxon>
        <taxon>Hippocampus</taxon>
    </lineage>
</organism>
<feature type="compositionally biased region" description="Polar residues" evidence="10">
    <location>
        <begin position="30"/>
        <end position="49"/>
    </location>
</feature>
<feature type="region of interest" description="Disordered" evidence="10">
    <location>
        <begin position="24"/>
        <end position="156"/>
    </location>
</feature>
<evidence type="ECO:0000259" key="13">
    <source>
        <dbReference type="PROSITE" id="PS50026"/>
    </source>
</evidence>
<evidence type="ECO:0000256" key="7">
    <source>
        <dbReference type="ARBA" id="ARBA00023157"/>
    </source>
</evidence>
<dbReference type="GeneID" id="109531296"/>
<name>A0A3Q2YSB1_HIPCM</name>
<feature type="compositionally biased region" description="Low complexity" evidence="10">
    <location>
        <begin position="80"/>
        <end position="98"/>
    </location>
</feature>
<dbReference type="GO" id="GO:0007507">
    <property type="term" value="P:heart development"/>
    <property type="evidence" value="ECO:0007669"/>
    <property type="project" value="Ensembl"/>
</dbReference>
<feature type="compositionally biased region" description="Low complexity" evidence="10">
    <location>
        <begin position="111"/>
        <end position="124"/>
    </location>
</feature>
<dbReference type="OMA" id="MGTERAM"/>